<accession>A0A318SN49</accession>
<dbReference type="AlphaFoldDB" id="A0A318SN49"/>
<sequence>MILVAFSPSVAWLATQRLDAVSASGQLDAPQLPPPSALTLDVTRDYVKFAARYERVLNDSKVSSRRRVRLLEAHFDVYRHAHDLFGAAQASATMRLLEVETRNQTPALGRRSAFSSPEAALADASRWLAFAHFTLHEAPRSDSERLARAMTAHSPVPMAPDVVFENARWIQRAANATRFPAAVLAAIVDTEQGGDTVAYGLSGTLRKAADTIALRTSQIYGSSGVSGEVSQTVGLTQMSWQDALGQEARLSALGVTLGVPFPQNEADARSLLMRPYANLVLSASRLIGYMNYVAGIGPNSAVPHEDAWLYFLAPGWHNNPALASSGQTWPYAWNAFFKACLYQRLLDTRRMTALGLL</sequence>
<organism evidence="1 2">
    <name type="scientific">Deinococcus yavapaiensis KR-236</name>
    <dbReference type="NCBI Taxonomy" id="694435"/>
    <lineage>
        <taxon>Bacteria</taxon>
        <taxon>Thermotogati</taxon>
        <taxon>Deinococcota</taxon>
        <taxon>Deinococci</taxon>
        <taxon>Deinococcales</taxon>
        <taxon>Deinococcaceae</taxon>
        <taxon>Deinococcus</taxon>
    </lineage>
</organism>
<name>A0A318SN49_9DEIO</name>
<comment type="caution">
    <text evidence="1">The sequence shown here is derived from an EMBL/GenBank/DDBJ whole genome shotgun (WGS) entry which is preliminary data.</text>
</comment>
<reference evidence="1 2" key="1">
    <citation type="submission" date="2018-06" db="EMBL/GenBank/DDBJ databases">
        <title>Genomic Encyclopedia of Type Strains, Phase IV (KMG-IV): sequencing the most valuable type-strain genomes for metagenomic binning, comparative biology and taxonomic classification.</title>
        <authorList>
            <person name="Goeker M."/>
        </authorList>
    </citation>
    <scope>NUCLEOTIDE SEQUENCE [LARGE SCALE GENOMIC DNA]</scope>
    <source>
        <strain evidence="1 2">DSM 18048</strain>
    </source>
</reference>
<protein>
    <submittedName>
        <fullName evidence="1">Uncharacterized protein</fullName>
    </submittedName>
</protein>
<evidence type="ECO:0000313" key="2">
    <source>
        <dbReference type="Proteomes" id="UP000248326"/>
    </source>
</evidence>
<gene>
    <name evidence="1" type="ORF">DES52_101116</name>
</gene>
<keyword evidence="2" id="KW-1185">Reference proteome</keyword>
<proteinExistence type="predicted"/>
<dbReference type="EMBL" id="QJSX01000001">
    <property type="protein sequence ID" value="PYE56312.1"/>
    <property type="molecule type" value="Genomic_DNA"/>
</dbReference>
<evidence type="ECO:0000313" key="1">
    <source>
        <dbReference type="EMBL" id="PYE56312.1"/>
    </source>
</evidence>
<dbReference type="Proteomes" id="UP000248326">
    <property type="component" value="Unassembled WGS sequence"/>
</dbReference>